<evidence type="ECO:0000313" key="2">
    <source>
        <dbReference type="Proteomes" id="UP001142055"/>
    </source>
</evidence>
<keyword evidence="2" id="KW-1185">Reference proteome</keyword>
<protein>
    <submittedName>
        <fullName evidence="1">Uncharacterized protein</fullName>
    </submittedName>
</protein>
<comment type="caution">
    <text evidence="1">The sequence shown here is derived from an EMBL/GenBank/DDBJ whole genome shotgun (WGS) entry which is preliminary data.</text>
</comment>
<name>A0A9Q0MJV2_BLOTA</name>
<dbReference type="AlphaFoldDB" id="A0A9Q0MJV2"/>
<proteinExistence type="predicted"/>
<feature type="non-terminal residue" evidence="1">
    <location>
        <position position="56"/>
    </location>
</feature>
<reference evidence="1" key="1">
    <citation type="submission" date="2022-12" db="EMBL/GenBank/DDBJ databases">
        <title>Genome assemblies of Blomia tropicalis.</title>
        <authorList>
            <person name="Cui Y."/>
        </authorList>
    </citation>
    <scope>NUCLEOTIDE SEQUENCE</scope>
    <source>
        <tissue evidence="1">Adult mites</tissue>
    </source>
</reference>
<sequence>MVAFELTFGSRKLMETVLVLSLDPLYLSHSAIMFVMLLLSSSSYCRNRCGSDDGAC</sequence>
<dbReference type="Proteomes" id="UP001142055">
    <property type="component" value="Chromosome 1"/>
</dbReference>
<accession>A0A9Q0MJV2</accession>
<dbReference type="EMBL" id="JAPWDV010000001">
    <property type="protein sequence ID" value="KAJ6225597.1"/>
    <property type="molecule type" value="Genomic_DNA"/>
</dbReference>
<evidence type="ECO:0000313" key="1">
    <source>
        <dbReference type="EMBL" id="KAJ6225597.1"/>
    </source>
</evidence>
<gene>
    <name evidence="1" type="ORF">RDWZM_004142</name>
</gene>
<organism evidence="1 2">
    <name type="scientific">Blomia tropicalis</name>
    <name type="common">Mite</name>
    <dbReference type="NCBI Taxonomy" id="40697"/>
    <lineage>
        <taxon>Eukaryota</taxon>
        <taxon>Metazoa</taxon>
        <taxon>Ecdysozoa</taxon>
        <taxon>Arthropoda</taxon>
        <taxon>Chelicerata</taxon>
        <taxon>Arachnida</taxon>
        <taxon>Acari</taxon>
        <taxon>Acariformes</taxon>
        <taxon>Sarcoptiformes</taxon>
        <taxon>Astigmata</taxon>
        <taxon>Glycyphagoidea</taxon>
        <taxon>Echimyopodidae</taxon>
        <taxon>Blomia</taxon>
    </lineage>
</organism>